<reference evidence="2 3" key="1">
    <citation type="submission" date="2024-02" db="EMBL/GenBank/DDBJ databases">
        <title>A draft genome for the cacao thread blight pathogen Marasmius crinis-equi.</title>
        <authorList>
            <person name="Cohen S.P."/>
            <person name="Baruah I.K."/>
            <person name="Amoako-Attah I."/>
            <person name="Bukari Y."/>
            <person name="Meinhardt L.W."/>
            <person name="Bailey B.A."/>
        </authorList>
    </citation>
    <scope>NUCLEOTIDE SEQUENCE [LARGE SCALE GENOMIC DNA]</scope>
    <source>
        <strain evidence="2 3">GH-76</strain>
    </source>
</reference>
<evidence type="ECO:0000313" key="2">
    <source>
        <dbReference type="EMBL" id="KAL0578107.1"/>
    </source>
</evidence>
<organism evidence="2 3">
    <name type="scientific">Marasmius crinis-equi</name>
    <dbReference type="NCBI Taxonomy" id="585013"/>
    <lineage>
        <taxon>Eukaryota</taxon>
        <taxon>Fungi</taxon>
        <taxon>Dikarya</taxon>
        <taxon>Basidiomycota</taxon>
        <taxon>Agaricomycotina</taxon>
        <taxon>Agaricomycetes</taxon>
        <taxon>Agaricomycetidae</taxon>
        <taxon>Agaricales</taxon>
        <taxon>Marasmiineae</taxon>
        <taxon>Marasmiaceae</taxon>
        <taxon>Marasmius</taxon>
    </lineage>
</organism>
<feature type="compositionally biased region" description="Polar residues" evidence="1">
    <location>
        <begin position="231"/>
        <end position="243"/>
    </location>
</feature>
<protein>
    <submittedName>
        <fullName evidence="2">Uncharacterized protein</fullName>
    </submittedName>
</protein>
<feature type="compositionally biased region" description="Basic and acidic residues" evidence="1">
    <location>
        <begin position="190"/>
        <end position="206"/>
    </location>
</feature>
<evidence type="ECO:0000313" key="3">
    <source>
        <dbReference type="Proteomes" id="UP001465976"/>
    </source>
</evidence>
<name>A0ABR3FRL1_9AGAR</name>
<accession>A0ABR3FRL1</accession>
<feature type="region of interest" description="Disordered" evidence="1">
    <location>
        <begin position="190"/>
        <end position="290"/>
    </location>
</feature>
<evidence type="ECO:0000256" key="1">
    <source>
        <dbReference type="SAM" id="MobiDB-lite"/>
    </source>
</evidence>
<keyword evidence="3" id="KW-1185">Reference proteome</keyword>
<dbReference type="Proteomes" id="UP001465976">
    <property type="component" value="Unassembled WGS sequence"/>
</dbReference>
<sequence>MAAFDDGKARFLAEDWCLTRACNIYYQNPPLNVTSLDCYEAERRVYCSLCAARHGIEYNFPAHPLPSDFTDAIPTWLPLLLPKKKTTRHKSKTNLGKKERASMRSWIEDFRKIIWSEADIADNPAAVYYPVDFFLSHPVIETILDEFLTIPDVNHITVILETNPYHLTDRQSTRLFSLLQDFRNLVWEQRREDERERSEAKKEKLAAEAGRASDSGIDVDGPPSDGDAEITTVQSGLLSSVSAVHNIPRPRPTPRIIKRAPRQPQPSMAEATDQYGPKRSNNRRHKEPDH</sequence>
<feature type="compositionally biased region" description="Basic residues" evidence="1">
    <location>
        <begin position="280"/>
        <end position="290"/>
    </location>
</feature>
<comment type="caution">
    <text evidence="2">The sequence shown here is derived from an EMBL/GenBank/DDBJ whole genome shotgun (WGS) entry which is preliminary data.</text>
</comment>
<gene>
    <name evidence="2" type="ORF">V5O48_003886</name>
</gene>
<dbReference type="EMBL" id="JBAHYK010000119">
    <property type="protein sequence ID" value="KAL0578107.1"/>
    <property type="molecule type" value="Genomic_DNA"/>
</dbReference>
<proteinExistence type="predicted"/>